<dbReference type="OrthoDB" id="3070471at2759"/>
<dbReference type="HOGENOM" id="CLU_576222_0_0_1"/>
<proteinExistence type="predicted"/>
<evidence type="ECO:0000313" key="1">
    <source>
        <dbReference type="EMBL" id="KIL65205.1"/>
    </source>
</evidence>
<evidence type="ECO:0000313" key="2">
    <source>
        <dbReference type="Proteomes" id="UP000054549"/>
    </source>
</evidence>
<reference evidence="1 2" key="1">
    <citation type="submission" date="2014-04" db="EMBL/GenBank/DDBJ databases">
        <title>Evolutionary Origins and Diversification of the Mycorrhizal Mutualists.</title>
        <authorList>
            <consortium name="DOE Joint Genome Institute"/>
            <consortium name="Mycorrhizal Genomics Consortium"/>
            <person name="Kohler A."/>
            <person name="Kuo A."/>
            <person name="Nagy L.G."/>
            <person name="Floudas D."/>
            <person name="Copeland A."/>
            <person name="Barry K.W."/>
            <person name="Cichocki N."/>
            <person name="Veneault-Fourrey C."/>
            <person name="LaButti K."/>
            <person name="Lindquist E.A."/>
            <person name="Lipzen A."/>
            <person name="Lundell T."/>
            <person name="Morin E."/>
            <person name="Murat C."/>
            <person name="Riley R."/>
            <person name="Ohm R."/>
            <person name="Sun H."/>
            <person name="Tunlid A."/>
            <person name="Henrissat B."/>
            <person name="Grigoriev I.V."/>
            <person name="Hibbett D.S."/>
            <person name="Martin F."/>
        </authorList>
    </citation>
    <scope>NUCLEOTIDE SEQUENCE [LARGE SCALE GENOMIC DNA]</scope>
    <source>
        <strain evidence="1 2">Koide BX008</strain>
    </source>
</reference>
<accession>A0A0C2SPN9</accession>
<organism evidence="1 2">
    <name type="scientific">Amanita muscaria (strain Koide BX008)</name>
    <dbReference type="NCBI Taxonomy" id="946122"/>
    <lineage>
        <taxon>Eukaryota</taxon>
        <taxon>Fungi</taxon>
        <taxon>Dikarya</taxon>
        <taxon>Basidiomycota</taxon>
        <taxon>Agaricomycotina</taxon>
        <taxon>Agaricomycetes</taxon>
        <taxon>Agaricomycetidae</taxon>
        <taxon>Agaricales</taxon>
        <taxon>Pluteineae</taxon>
        <taxon>Amanitaceae</taxon>
        <taxon>Amanita</taxon>
    </lineage>
</organism>
<dbReference type="InParanoid" id="A0A0C2SPN9"/>
<dbReference type="EMBL" id="KN818244">
    <property type="protein sequence ID" value="KIL65205.1"/>
    <property type="molecule type" value="Genomic_DNA"/>
</dbReference>
<gene>
    <name evidence="1" type="ORF">M378DRAFT_162471</name>
</gene>
<name>A0A0C2SPN9_AMAMK</name>
<keyword evidence="2" id="KW-1185">Reference proteome</keyword>
<dbReference type="AlphaFoldDB" id="A0A0C2SPN9"/>
<dbReference type="InterPro" id="IPR052980">
    <property type="entry name" value="Crinkler_effector"/>
</dbReference>
<protein>
    <submittedName>
        <fullName evidence="1">Uncharacterized protein</fullName>
    </submittedName>
</protein>
<sequence>MVARDPRATFFDTRPVNPSTKTELPLNFMVLKGGDWVRELQPESRFTDVLIRDEYTDALRAIMKWFLDEDEATEDTMKADDMQPAALENLFFGVPAGLVSKNWAFVLLGNPGIGKTVLLYVLLVLRLQARLPTIYQSRKDHLYYFANDGVFKIDLTRGLIATDFKSQFDRSTWCLIDSNQSLDTVPGFIQDLDLFMVHASSPRPHRFEWIKKATRPVARYFMKSWTLSELLVGRVLQDTVYSEAQLEFFSNRYGTSARSVYIHASHPSNYDATLQDNLMPITYKTLDSLIRQTSPLDLSGPVSHQNLLISPGTSRHVFETSFPTRYIYEKIRDRLSTRKLEAVARLYDMFLQVRSPAGLMLEDAVNDVFFRGGEWTLVNMKRSNHTCLEFTHWKAPCVQRPRFGTPWILLRKRRRCCATRGTSYCH</sequence>
<dbReference type="PANTHER" id="PTHR33129:SF1">
    <property type="entry name" value="ATP-BINDING PROTEIN"/>
    <property type="match status" value="1"/>
</dbReference>
<dbReference type="PANTHER" id="PTHR33129">
    <property type="entry name" value="PROTEIN KINASE DOMAIN-CONTAINING PROTEIN-RELATED"/>
    <property type="match status" value="1"/>
</dbReference>
<dbReference type="Proteomes" id="UP000054549">
    <property type="component" value="Unassembled WGS sequence"/>
</dbReference>